<gene>
    <name evidence="1" type="ORF">G4V39_05470</name>
</gene>
<name>A0A6G7PVV3_9BACT</name>
<dbReference type="KEGG" id="tav:G4V39_05470"/>
<dbReference type="Proteomes" id="UP000502179">
    <property type="component" value="Chromosome"/>
</dbReference>
<dbReference type="SMART" id="SM00260">
    <property type="entry name" value="CheW"/>
    <property type="match status" value="3"/>
</dbReference>
<dbReference type="InterPro" id="IPR039315">
    <property type="entry name" value="CheW"/>
</dbReference>
<dbReference type="AlphaFoldDB" id="A0A6G7PVV3"/>
<dbReference type="GO" id="GO:0007165">
    <property type="term" value="P:signal transduction"/>
    <property type="evidence" value="ECO:0007669"/>
    <property type="project" value="InterPro"/>
</dbReference>
<keyword evidence="2" id="KW-1185">Reference proteome</keyword>
<evidence type="ECO:0000313" key="2">
    <source>
        <dbReference type="Proteomes" id="UP000502179"/>
    </source>
</evidence>
<dbReference type="InterPro" id="IPR036061">
    <property type="entry name" value="CheW-like_dom_sf"/>
</dbReference>
<dbReference type="CDD" id="cd00732">
    <property type="entry name" value="CheW"/>
    <property type="match status" value="2"/>
</dbReference>
<dbReference type="SUPFAM" id="SSF50341">
    <property type="entry name" value="CheW-like"/>
    <property type="match status" value="4"/>
</dbReference>
<dbReference type="InterPro" id="IPR002545">
    <property type="entry name" value="CheW-lke_dom"/>
</dbReference>
<dbReference type="GO" id="GO:0005829">
    <property type="term" value="C:cytosol"/>
    <property type="evidence" value="ECO:0007669"/>
    <property type="project" value="TreeGrafter"/>
</dbReference>
<dbReference type="PANTHER" id="PTHR22617:SF23">
    <property type="entry name" value="CHEMOTAXIS PROTEIN CHEW"/>
    <property type="match status" value="1"/>
</dbReference>
<dbReference type="Gene3D" id="2.40.50.180">
    <property type="entry name" value="CheA-289, Domain 4"/>
    <property type="match status" value="3"/>
</dbReference>
<organism evidence="1 2">
    <name type="scientific">Thermosulfuriphilus ammonigenes</name>
    <dbReference type="NCBI Taxonomy" id="1936021"/>
    <lineage>
        <taxon>Bacteria</taxon>
        <taxon>Pseudomonadati</taxon>
        <taxon>Thermodesulfobacteriota</taxon>
        <taxon>Thermodesulfobacteria</taxon>
        <taxon>Thermodesulfobacteriales</taxon>
        <taxon>Thermodesulfobacteriaceae</taxon>
        <taxon>Thermosulfuriphilus</taxon>
    </lineage>
</organism>
<dbReference type="RefSeq" id="WP_166031968.1">
    <property type="nucleotide sequence ID" value="NZ_CP048877.1"/>
</dbReference>
<proteinExistence type="predicted"/>
<protein>
    <submittedName>
        <fullName evidence="1">Uncharacterized protein</fullName>
    </submittedName>
</protein>
<evidence type="ECO:0000313" key="1">
    <source>
        <dbReference type="EMBL" id="QIJ71750.1"/>
    </source>
</evidence>
<sequence>MVSQSGQSGVCQLVVFRLKGEEFALDIASVREIVRAQRLTPVPLTPPFILGLTNLRGQIIPVVDVRLRLGLEASAIDDRSRLLVVELEGHPSGLLVDEVREVLTVGEETFAPPPSLGGDLEGLVARVAKPGGGRMIQVLDLNRLLPSLEERPETAGGSLGSFGVDQSESSGNAIATEEERRLLSFFLGAEEYAFEIDHIQEIIRFEPPQEVPEAPAYLRGIISLRGTVLPVYDLRKLLGLPPLVDEKRQKVAHLRQIFENWLKELTRAMASGGDPPVLDPERCLLGQWLKGELEKCRSETELEIVHQLHLRHRYLHSLVRAYFTAAPDDVADEIYLLTAQMKDLFRRLEAKMDKAVAEEERIIILNVSGTLAGVLVDQVQEVLAVPVEALERTELEDLKAIARIDQGRRIVFVLDKEAVVPTEPLEDLAEGGENMNTSEVVEFDEEQLVTFFLDDEEYAFPIVQIQEINRPGEISRVPKTPAYVEGVTNLRGEVIPVIDLRKRFGLPPRSWDDRTRLIIIQFGEQKVGLVVDRVNEVTRIPRQRISPPPALLLSQVDLRFVSAVAQREGGGLIIILDVNQIFSSEEQKELKEMVLSEEEGVTTLDERPRLKIAE</sequence>
<dbReference type="PROSITE" id="PS50851">
    <property type="entry name" value="CHEW"/>
    <property type="match status" value="3"/>
</dbReference>
<dbReference type="Pfam" id="PF01584">
    <property type="entry name" value="CheW"/>
    <property type="match status" value="4"/>
</dbReference>
<accession>A0A6G7PVV3</accession>
<reference evidence="1 2" key="1">
    <citation type="submission" date="2020-02" db="EMBL/GenBank/DDBJ databases">
        <title>Genome analysis of Thermosulfuriphilus ammonigenes ST65T, an anaerobic thermophilic chemolithoautotrophic bacterium isolated from a deep-sea hydrothermal vent.</title>
        <authorList>
            <person name="Slobodkina G."/>
            <person name="Allioux M."/>
            <person name="Merkel A."/>
            <person name="Alain K."/>
            <person name="Jebbar M."/>
            <person name="Slobodkin A."/>
        </authorList>
    </citation>
    <scope>NUCLEOTIDE SEQUENCE [LARGE SCALE GENOMIC DNA]</scope>
    <source>
        <strain evidence="1 2">ST65</strain>
    </source>
</reference>
<dbReference type="GO" id="GO:0006935">
    <property type="term" value="P:chemotaxis"/>
    <property type="evidence" value="ECO:0007669"/>
    <property type="project" value="InterPro"/>
</dbReference>
<dbReference type="Gene3D" id="2.30.30.40">
    <property type="entry name" value="SH3 Domains"/>
    <property type="match status" value="3"/>
</dbReference>
<dbReference type="PANTHER" id="PTHR22617">
    <property type="entry name" value="CHEMOTAXIS SENSOR HISTIDINE KINASE-RELATED"/>
    <property type="match status" value="1"/>
</dbReference>
<dbReference type="EMBL" id="CP048877">
    <property type="protein sequence ID" value="QIJ71750.1"/>
    <property type="molecule type" value="Genomic_DNA"/>
</dbReference>